<keyword evidence="1 4" id="KW-0560">Oxidoreductase</keyword>
<dbReference type="SUPFAM" id="SSF51735">
    <property type="entry name" value="NAD(P)-binding Rossmann-fold domains"/>
    <property type="match status" value="1"/>
</dbReference>
<dbReference type="PANTHER" id="PTHR43333">
    <property type="entry name" value="2-HACID_DH_C DOMAIN-CONTAINING PROTEIN"/>
    <property type="match status" value="1"/>
</dbReference>
<proteinExistence type="predicted"/>
<gene>
    <name evidence="4" type="primary">ghrA_2</name>
    <name evidence="4" type="ORF">AQS8620_01151</name>
</gene>
<dbReference type="InterPro" id="IPR036291">
    <property type="entry name" value="NAD(P)-bd_dom_sf"/>
</dbReference>
<protein>
    <submittedName>
        <fullName evidence="4">Glyoxylate/hydroxypyruvate reductase A</fullName>
        <ecNumber evidence="4">1.1.1.79</ecNumber>
    </submittedName>
</protein>
<feature type="domain" description="D-isomer specific 2-hydroxyacid dehydrogenase NAD-binding" evidence="3">
    <location>
        <begin position="111"/>
        <end position="274"/>
    </location>
</feature>
<dbReference type="Gene3D" id="3.40.50.720">
    <property type="entry name" value="NAD(P)-binding Rossmann-like Domain"/>
    <property type="match status" value="2"/>
</dbReference>
<keyword evidence="4" id="KW-0670">Pyruvate</keyword>
<dbReference type="InterPro" id="IPR029753">
    <property type="entry name" value="D-isomer_DH_CS"/>
</dbReference>
<keyword evidence="2" id="KW-0520">NAD</keyword>
<keyword evidence="5" id="KW-1185">Reference proteome</keyword>
<dbReference type="OrthoDB" id="9787219at2"/>
<dbReference type="Pfam" id="PF02826">
    <property type="entry name" value="2-Hacid_dh_C"/>
    <property type="match status" value="1"/>
</dbReference>
<evidence type="ECO:0000256" key="1">
    <source>
        <dbReference type="ARBA" id="ARBA00023002"/>
    </source>
</evidence>
<dbReference type="EC" id="1.1.1.79" evidence="4"/>
<organism evidence="4 5">
    <name type="scientific">Aquimixticola soesokkakensis</name>
    <dbReference type="NCBI Taxonomy" id="1519096"/>
    <lineage>
        <taxon>Bacteria</taxon>
        <taxon>Pseudomonadati</taxon>
        <taxon>Pseudomonadota</taxon>
        <taxon>Alphaproteobacteria</taxon>
        <taxon>Rhodobacterales</taxon>
        <taxon>Paracoccaceae</taxon>
        <taxon>Aquimixticola</taxon>
    </lineage>
</organism>
<evidence type="ECO:0000313" key="4">
    <source>
        <dbReference type="EMBL" id="SLN33496.1"/>
    </source>
</evidence>
<dbReference type="InterPro" id="IPR006140">
    <property type="entry name" value="D-isomer_DH_NAD-bd"/>
</dbReference>
<evidence type="ECO:0000313" key="5">
    <source>
        <dbReference type="Proteomes" id="UP000193862"/>
    </source>
</evidence>
<dbReference type="GO" id="GO:0051287">
    <property type="term" value="F:NAD binding"/>
    <property type="evidence" value="ECO:0007669"/>
    <property type="project" value="InterPro"/>
</dbReference>
<evidence type="ECO:0000259" key="3">
    <source>
        <dbReference type="Pfam" id="PF02826"/>
    </source>
</evidence>
<dbReference type="PANTHER" id="PTHR43333:SF1">
    <property type="entry name" value="D-ISOMER SPECIFIC 2-HYDROXYACID DEHYDROGENASE NAD-BINDING DOMAIN-CONTAINING PROTEIN"/>
    <property type="match status" value="1"/>
</dbReference>
<dbReference type="PROSITE" id="PS00671">
    <property type="entry name" value="D_2_HYDROXYACID_DH_3"/>
    <property type="match status" value="1"/>
</dbReference>
<reference evidence="4 5" key="1">
    <citation type="submission" date="2017-03" db="EMBL/GenBank/DDBJ databases">
        <authorList>
            <person name="Afonso C.L."/>
            <person name="Miller P.J."/>
            <person name="Scott M.A."/>
            <person name="Spackman E."/>
            <person name="Goraichik I."/>
            <person name="Dimitrov K.M."/>
            <person name="Suarez D.L."/>
            <person name="Swayne D.E."/>
        </authorList>
    </citation>
    <scope>NUCLEOTIDE SEQUENCE [LARGE SCALE GENOMIC DNA]</scope>
    <source>
        <strain evidence="4 5">CECT 8620</strain>
    </source>
</reference>
<dbReference type="CDD" id="cd12164">
    <property type="entry name" value="GDH_like_2"/>
    <property type="match status" value="1"/>
</dbReference>
<dbReference type="AlphaFoldDB" id="A0A1Y5SAR3"/>
<dbReference type="RefSeq" id="WP_085835872.1">
    <property type="nucleotide sequence ID" value="NZ_FWFS01000003.1"/>
</dbReference>
<dbReference type="GO" id="GO:0030267">
    <property type="term" value="F:glyoxylate reductase (NADPH) activity"/>
    <property type="evidence" value="ECO:0007669"/>
    <property type="project" value="UniProtKB-EC"/>
</dbReference>
<dbReference type="Proteomes" id="UP000193862">
    <property type="component" value="Unassembled WGS sequence"/>
</dbReference>
<sequence length="309" mass="33098">MLTLLLSTPPEYTADYMEWLPKRLKSLGIEAELSTDLPPETVDYVVYGPNDRLTDFSQFPKLKAVFSLWAGVEKVVGNPTITVPLTRMVDPGLTEGMVEFVTGHVLRHHLGMDAHITATEPHWNQKAPPLARQRKVCMLGIGALGAACAQKIASFGFDVHGWSRSPKTIDGLTCHAGAAGLDAALRNADIVVTLLPNTADTENTLNARTLSLTAKGAVIINPGRGPLIDDKALLAALDSGQISHATLDVFRVEPLPASDPYWAHPKVTVTPHVAALTRPASASGVVAENIRRAEAGEALLNLVDRALGY</sequence>
<dbReference type="EMBL" id="FWFS01000003">
    <property type="protein sequence ID" value="SLN33496.1"/>
    <property type="molecule type" value="Genomic_DNA"/>
</dbReference>
<name>A0A1Y5SAR3_9RHOB</name>
<evidence type="ECO:0000256" key="2">
    <source>
        <dbReference type="ARBA" id="ARBA00023027"/>
    </source>
</evidence>
<accession>A0A1Y5SAR3</accession>